<organism evidence="1 2">
    <name type="scientific">Mucilaginibacter gotjawali</name>
    <dbReference type="NCBI Taxonomy" id="1550579"/>
    <lineage>
        <taxon>Bacteria</taxon>
        <taxon>Pseudomonadati</taxon>
        <taxon>Bacteroidota</taxon>
        <taxon>Sphingobacteriia</taxon>
        <taxon>Sphingobacteriales</taxon>
        <taxon>Sphingobacteriaceae</taxon>
        <taxon>Mucilaginibacter</taxon>
    </lineage>
</organism>
<keyword evidence="2" id="KW-1185">Reference proteome</keyword>
<comment type="caution">
    <text evidence="1">The sequence shown here is derived from an EMBL/GenBank/DDBJ whole genome shotgun (WGS) entry which is preliminary data.</text>
</comment>
<dbReference type="InterPro" id="IPR010982">
    <property type="entry name" value="Lambda_DNA-bd_dom_sf"/>
</dbReference>
<reference evidence="1" key="1">
    <citation type="submission" date="2020-08" db="EMBL/GenBank/DDBJ databases">
        <title>Genomic Encyclopedia of Type Strains, Phase III (KMG-III): the genomes of soil and plant-associated and newly described type strains.</title>
        <authorList>
            <person name="Whitman W."/>
        </authorList>
    </citation>
    <scope>NUCLEOTIDE SEQUENCE [LARGE SCALE GENOMIC DNA]</scope>
    <source>
        <strain evidence="1">CECT 8628</strain>
    </source>
</reference>
<dbReference type="Proteomes" id="UP000539265">
    <property type="component" value="Unassembled WGS sequence"/>
</dbReference>
<gene>
    <name evidence="1" type="ORF">FHS11_001172</name>
</gene>
<sequence length="87" mass="9788">MILTGTLSTAILKLECICCIRCVYCIWGKRVKQRKILKKDVAKFLAILQHHLSEIFAGKRNISARLAIKPENYPVSVPLLVRPANGI</sequence>
<dbReference type="AlphaFoldDB" id="A0A839SBR2"/>
<proteinExistence type="predicted"/>
<evidence type="ECO:0000313" key="2">
    <source>
        <dbReference type="Proteomes" id="UP000539265"/>
    </source>
</evidence>
<accession>A0A839SBR2</accession>
<dbReference type="EMBL" id="JACHWX010000002">
    <property type="protein sequence ID" value="MBB3054762.1"/>
    <property type="molecule type" value="Genomic_DNA"/>
</dbReference>
<dbReference type="GO" id="GO:0003677">
    <property type="term" value="F:DNA binding"/>
    <property type="evidence" value="ECO:0007669"/>
    <property type="project" value="InterPro"/>
</dbReference>
<name>A0A839SBR2_9SPHI</name>
<protein>
    <submittedName>
        <fullName evidence="1">Membrane-anchored protein YejM (Alkaline phosphatase superfamily)</fullName>
    </submittedName>
</protein>
<dbReference type="Gene3D" id="1.10.260.40">
    <property type="entry name" value="lambda repressor-like DNA-binding domains"/>
    <property type="match status" value="1"/>
</dbReference>
<evidence type="ECO:0000313" key="1">
    <source>
        <dbReference type="EMBL" id="MBB3054762.1"/>
    </source>
</evidence>